<evidence type="ECO:0000313" key="2">
    <source>
        <dbReference type="Proteomes" id="UP000789831"/>
    </source>
</evidence>
<keyword evidence="2" id="KW-1185">Reference proteome</keyword>
<comment type="caution">
    <text evidence="1">The sequence shown here is derived from an EMBL/GenBank/DDBJ whole genome shotgun (WGS) entry which is preliminary data.</text>
</comment>
<name>A0A9N8VE62_9GLOM</name>
<dbReference type="AlphaFoldDB" id="A0A9N8VE62"/>
<proteinExistence type="predicted"/>
<dbReference type="Proteomes" id="UP000789831">
    <property type="component" value="Unassembled WGS sequence"/>
</dbReference>
<sequence length="56" mass="5950">MNQSVMTNMILINPLSYCAIANDTIASHASQSRFTLSTSATAVARYSPTAPSSRTV</sequence>
<evidence type="ECO:0000313" key="1">
    <source>
        <dbReference type="EMBL" id="CAG8444668.1"/>
    </source>
</evidence>
<accession>A0A9N8VE62</accession>
<dbReference type="EMBL" id="CAJVPL010000087">
    <property type="protein sequence ID" value="CAG8444668.1"/>
    <property type="molecule type" value="Genomic_DNA"/>
</dbReference>
<protein>
    <submittedName>
        <fullName evidence="1">11613_t:CDS:1</fullName>
    </submittedName>
</protein>
<organism evidence="1 2">
    <name type="scientific">Ambispora gerdemannii</name>
    <dbReference type="NCBI Taxonomy" id="144530"/>
    <lineage>
        <taxon>Eukaryota</taxon>
        <taxon>Fungi</taxon>
        <taxon>Fungi incertae sedis</taxon>
        <taxon>Mucoromycota</taxon>
        <taxon>Glomeromycotina</taxon>
        <taxon>Glomeromycetes</taxon>
        <taxon>Archaeosporales</taxon>
        <taxon>Ambisporaceae</taxon>
        <taxon>Ambispora</taxon>
    </lineage>
</organism>
<gene>
    <name evidence="1" type="ORF">AGERDE_LOCUS1322</name>
</gene>
<reference evidence="1" key="1">
    <citation type="submission" date="2021-06" db="EMBL/GenBank/DDBJ databases">
        <authorList>
            <person name="Kallberg Y."/>
            <person name="Tangrot J."/>
            <person name="Rosling A."/>
        </authorList>
    </citation>
    <scope>NUCLEOTIDE SEQUENCE</scope>
    <source>
        <strain evidence="1">MT106</strain>
    </source>
</reference>